<name>A0A2T7UTX4_9RHOB</name>
<dbReference type="EMBL" id="QDDR01000003">
    <property type="protein sequence ID" value="PVE48223.1"/>
    <property type="molecule type" value="Genomic_DNA"/>
</dbReference>
<feature type="transmembrane region" description="Helical" evidence="9">
    <location>
        <begin position="90"/>
        <end position="111"/>
    </location>
</feature>
<dbReference type="GO" id="GO:0022857">
    <property type="term" value="F:transmembrane transporter activity"/>
    <property type="evidence" value="ECO:0007669"/>
    <property type="project" value="UniProtKB-UniRule"/>
</dbReference>
<evidence type="ECO:0000256" key="4">
    <source>
        <dbReference type="ARBA" id="ARBA00022519"/>
    </source>
</evidence>
<comment type="similarity">
    <text evidence="8 9">Belongs to the TRAP transporter small permease family.</text>
</comment>
<keyword evidence="6 9" id="KW-1133">Transmembrane helix</keyword>
<dbReference type="PANTHER" id="PTHR35011:SF10">
    <property type="entry name" value="TRAP TRANSPORTER SMALL PERMEASE PROTEIN"/>
    <property type="match status" value="1"/>
</dbReference>
<dbReference type="AlphaFoldDB" id="A0A2T7UTX4"/>
<comment type="subcellular location">
    <subcellularLocation>
        <location evidence="1 9">Cell inner membrane</location>
        <topology evidence="1 9">Multi-pass membrane protein</topology>
    </subcellularLocation>
</comment>
<evidence type="ECO:0000256" key="8">
    <source>
        <dbReference type="ARBA" id="ARBA00038436"/>
    </source>
</evidence>
<evidence type="ECO:0000256" key="6">
    <source>
        <dbReference type="ARBA" id="ARBA00022989"/>
    </source>
</evidence>
<comment type="function">
    <text evidence="9">Part of the tripartite ATP-independent periplasmic (TRAP) transport system.</text>
</comment>
<evidence type="ECO:0000259" key="10">
    <source>
        <dbReference type="Pfam" id="PF04290"/>
    </source>
</evidence>
<comment type="subunit">
    <text evidence="9">The complex comprises the extracytoplasmic solute receptor protein and the two transmembrane proteins.</text>
</comment>
<organism evidence="11 12">
    <name type="scientific">Pararhodobacter aggregans</name>
    <dbReference type="NCBI Taxonomy" id="404875"/>
    <lineage>
        <taxon>Bacteria</taxon>
        <taxon>Pseudomonadati</taxon>
        <taxon>Pseudomonadota</taxon>
        <taxon>Alphaproteobacteria</taxon>
        <taxon>Rhodobacterales</taxon>
        <taxon>Paracoccaceae</taxon>
        <taxon>Pararhodobacter</taxon>
    </lineage>
</organism>
<dbReference type="GO" id="GO:0015740">
    <property type="term" value="P:C4-dicarboxylate transport"/>
    <property type="evidence" value="ECO:0007669"/>
    <property type="project" value="TreeGrafter"/>
</dbReference>
<dbReference type="Proteomes" id="UP000244810">
    <property type="component" value="Unassembled WGS sequence"/>
</dbReference>
<evidence type="ECO:0000256" key="7">
    <source>
        <dbReference type="ARBA" id="ARBA00023136"/>
    </source>
</evidence>
<comment type="caution">
    <text evidence="11">The sequence shown here is derived from an EMBL/GenBank/DDBJ whole genome shotgun (WGS) entry which is preliminary data.</text>
</comment>
<evidence type="ECO:0000256" key="9">
    <source>
        <dbReference type="RuleBase" id="RU369079"/>
    </source>
</evidence>
<feature type="transmembrane region" description="Helical" evidence="9">
    <location>
        <begin position="52"/>
        <end position="69"/>
    </location>
</feature>
<dbReference type="PANTHER" id="PTHR35011">
    <property type="entry name" value="2,3-DIKETO-L-GULONATE TRAP TRANSPORTER SMALL PERMEASE PROTEIN YIAM"/>
    <property type="match status" value="1"/>
</dbReference>
<proteinExistence type="inferred from homology"/>
<evidence type="ECO:0000256" key="1">
    <source>
        <dbReference type="ARBA" id="ARBA00004429"/>
    </source>
</evidence>
<evidence type="ECO:0000313" key="12">
    <source>
        <dbReference type="Proteomes" id="UP000244810"/>
    </source>
</evidence>
<gene>
    <name evidence="11" type="ORF">DDE23_08850</name>
</gene>
<feature type="transmembrane region" description="Helical" evidence="9">
    <location>
        <begin position="12"/>
        <end position="32"/>
    </location>
</feature>
<protein>
    <recommendedName>
        <fullName evidence="9">TRAP transporter small permease protein</fullName>
    </recommendedName>
</protein>
<sequence>MTGLTRLTWHLMRLLFLAGSVAVILMMLHIGADVLSRALLGRPTVGMVETVTNYYMIAVCFLPLAFVQIEGAHLTVDSFTMALPPRALQVVTLFSLLVAAGISGLLTWHSALSALHKTRTGEYTDLSVIDFPLWPARWLLVAGYGTTFLTLCLQAILCLAGRPLSMTERAHG</sequence>
<feature type="domain" description="Tripartite ATP-independent periplasmic transporters DctQ component" evidence="10">
    <location>
        <begin position="26"/>
        <end position="156"/>
    </location>
</feature>
<accession>A0A2T7UTX4</accession>
<dbReference type="Pfam" id="PF04290">
    <property type="entry name" value="DctQ"/>
    <property type="match status" value="1"/>
</dbReference>
<dbReference type="InterPro" id="IPR007387">
    <property type="entry name" value="TRAP_DctQ"/>
</dbReference>
<evidence type="ECO:0000256" key="5">
    <source>
        <dbReference type="ARBA" id="ARBA00022692"/>
    </source>
</evidence>
<evidence type="ECO:0000256" key="3">
    <source>
        <dbReference type="ARBA" id="ARBA00022475"/>
    </source>
</evidence>
<keyword evidence="3" id="KW-1003">Cell membrane</keyword>
<keyword evidence="7 9" id="KW-0472">Membrane</keyword>
<dbReference type="RefSeq" id="WP_107751596.1">
    <property type="nucleotide sequence ID" value="NZ_QBKF01000004.1"/>
</dbReference>
<dbReference type="InterPro" id="IPR055348">
    <property type="entry name" value="DctQ"/>
</dbReference>
<keyword evidence="4 9" id="KW-0997">Cell inner membrane</keyword>
<dbReference type="GO" id="GO:0005886">
    <property type="term" value="C:plasma membrane"/>
    <property type="evidence" value="ECO:0007669"/>
    <property type="project" value="UniProtKB-SubCell"/>
</dbReference>
<keyword evidence="12" id="KW-1185">Reference proteome</keyword>
<reference evidence="11 12" key="1">
    <citation type="journal article" date="2011" name="Syst. Appl. Microbiol.">
        <title>Defluviimonas denitrificans gen. nov., sp. nov., and Pararhodobacter aggregans gen. nov., sp. nov., non-phototrophic Rhodobacteraceae from the biofilter of a marine aquaculture.</title>
        <authorList>
            <person name="Foesel B.U."/>
            <person name="Drake H.L."/>
            <person name="Schramm A."/>
        </authorList>
    </citation>
    <scope>NUCLEOTIDE SEQUENCE [LARGE SCALE GENOMIC DNA]</scope>
    <source>
        <strain evidence="11 12">D1-19</strain>
    </source>
</reference>
<evidence type="ECO:0000313" key="11">
    <source>
        <dbReference type="EMBL" id="PVE48223.1"/>
    </source>
</evidence>
<dbReference type="OrthoDB" id="4250245at2"/>
<feature type="transmembrane region" description="Helical" evidence="9">
    <location>
        <begin position="138"/>
        <end position="160"/>
    </location>
</feature>
<keyword evidence="5 9" id="KW-0812">Transmembrane</keyword>
<keyword evidence="2 9" id="KW-0813">Transport</keyword>
<evidence type="ECO:0000256" key="2">
    <source>
        <dbReference type="ARBA" id="ARBA00022448"/>
    </source>
</evidence>